<dbReference type="SUPFAM" id="SSF47226">
    <property type="entry name" value="Histidine-containing phosphotransfer domain, HPT domain"/>
    <property type="match status" value="1"/>
</dbReference>
<name>A0ABY1KT89_9FLAO</name>
<dbReference type="RefSeq" id="WP_139327669.1">
    <property type="nucleotide sequence ID" value="NZ_FTOB01000003.1"/>
</dbReference>
<dbReference type="InterPro" id="IPR008207">
    <property type="entry name" value="Sig_transdc_His_kin_Hpt_dom"/>
</dbReference>
<evidence type="ECO:0000259" key="2">
    <source>
        <dbReference type="PROSITE" id="PS50894"/>
    </source>
</evidence>
<keyword evidence="4" id="KW-1185">Reference proteome</keyword>
<dbReference type="Pfam" id="PF01627">
    <property type="entry name" value="Hpt"/>
    <property type="match status" value="1"/>
</dbReference>
<feature type="modified residue" description="Phosphohistidine" evidence="1">
    <location>
        <position position="181"/>
    </location>
</feature>
<feature type="domain" description="HPt" evidence="2">
    <location>
        <begin position="142"/>
        <end position="243"/>
    </location>
</feature>
<keyword evidence="1" id="KW-0597">Phosphoprotein</keyword>
<dbReference type="Proteomes" id="UP000185728">
    <property type="component" value="Unassembled WGS sequence"/>
</dbReference>
<protein>
    <submittedName>
        <fullName evidence="3">Hpt domain-containing protein</fullName>
    </submittedName>
</protein>
<gene>
    <name evidence="3" type="ORF">SAMN05421766_103764</name>
</gene>
<evidence type="ECO:0000313" key="4">
    <source>
        <dbReference type="Proteomes" id="UP000185728"/>
    </source>
</evidence>
<organism evidence="3 4">
    <name type="scientific">Zobellia uliginosa</name>
    <dbReference type="NCBI Taxonomy" id="143224"/>
    <lineage>
        <taxon>Bacteria</taxon>
        <taxon>Pseudomonadati</taxon>
        <taxon>Bacteroidota</taxon>
        <taxon>Flavobacteriia</taxon>
        <taxon>Flavobacteriales</taxon>
        <taxon>Flavobacteriaceae</taxon>
        <taxon>Zobellia</taxon>
    </lineage>
</organism>
<dbReference type="InterPro" id="IPR036641">
    <property type="entry name" value="HPT_dom_sf"/>
</dbReference>
<accession>A0ABY1KT89</accession>
<dbReference type="Gene3D" id="1.20.120.160">
    <property type="entry name" value="HPT domain"/>
    <property type="match status" value="1"/>
</dbReference>
<dbReference type="EMBL" id="FTOB01000003">
    <property type="protein sequence ID" value="SIS74434.1"/>
    <property type="molecule type" value="Genomic_DNA"/>
</dbReference>
<sequence length="243" mass="27902">MKTKNLLFQLTDLESLLNDFSVEKLTSDEAFLLKSSFQNFKKNLLEIIFKSKENFIDADPNCQEDMLDQRTKSFEDAYAEIDIDIYDAIIEHYKSYGDVLKELKIETTMDKKDVLILNGTSEAIKTEPEIDLSLILKECMGEMDLLQELITLFTSNALEFMGAAKIHLKSNDFEKLDLAAHKVKAGLAMMRTQSLHDIVVQIQKGCKLDKDPKHLEFLCNCFNDEFPKVKNALDRAYSELTNH</sequence>
<evidence type="ECO:0000256" key="1">
    <source>
        <dbReference type="PROSITE-ProRule" id="PRU00110"/>
    </source>
</evidence>
<reference evidence="3 4" key="1">
    <citation type="submission" date="2017-01" db="EMBL/GenBank/DDBJ databases">
        <authorList>
            <person name="Varghese N."/>
            <person name="Submissions S."/>
        </authorList>
    </citation>
    <scope>NUCLEOTIDE SEQUENCE [LARGE SCALE GENOMIC DNA]</scope>
    <source>
        <strain evidence="3 4">DSM 2061</strain>
    </source>
</reference>
<dbReference type="PROSITE" id="PS50894">
    <property type="entry name" value="HPT"/>
    <property type="match status" value="1"/>
</dbReference>
<proteinExistence type="predicted"/>
<evidence type="ECO:0000313" key="3">
    <source>
        <dbReference type="EMBL" id="SIS74434.1"/>
    </source>
</evidence>
<comment type="caution">
    <text evidence="3">The sequence shown here is derived from an EMBL/GenBank/DDBJ whole genome shotgun (WGS) entry which is preliminary data.</text>
</comment>